<sequence length="307" mass="33624">MSDTKHYPVVCFGETLWDMLPTGKQAGGAPMNVAYHLQKLGKSPAVISKIGYDELGKQLIETLEAKNICTEFFQMDESKPTSTVQAEIKDGHEVVYTILNNVAWDYIGYNEELATLVSNADYFVFGSLATRSRQTRDTLLKLLPFAKNKVLDINLRPPFYNRNTIEMLLTHANMVKLNLAELELITGWFSPLTSETERIQLLKNRFALDMVVVTRGAKGAIVCKGDAFATCKGIPVTVADTVGSGDAFLAAIIAKTMEGAAIEEALQFANKLAAYVTTQKGACPDYNANGISNLFAEETAQPPVTHS</sequence>
<keyword evidence="2" id="KW-0808">Transferase</keyword>
<protein>
    <submittedName>
        <fullName evidence="5">Carbohydrate kinase</fullName>
    </submittedName>
</protein>
<dbReference type="Pfam" id="PF00294">
    <property type="entry name" value="PfkB"/>
    <property type="match status" value="1"/>
</dbReference>
<organism evidence="5 6">
    <name type="scientific">Ilyomonas limi</name>
    <dbReference type="NCBI Taxonomy" id="2575867"/>
    <lineage>
        <taxon>Bacteria</taxon>
        <taxon>Pseudomonadati</taxon>
        <taxon>Bacteroidota</taxon>
        <taxon>Chitinophagia</taxon>
        <taxon>Chitinophagales</taxon>
        <taxon>Chitinophagaceae</taxon>
        <taxon>Ilyomonas</taxon>
    </lineage>
</organism>
<dbReference type="EMBL" id="SZQL01000009">
    <property type="protein sequence ID" value="TKK68016.1"/>
    <property type="molecule type" value="Genomic_DNA"/>
</dbReference>
<dbReference type="PROSITE" id="PS00584">
    <property type="entry name" value="PFKB_KINASES_2"/>
    <property type="match status" value="1"/>
</dbReference>
<dbReference type="OrthoDB" id="9813569at2"/>
<dbReference type="RefSeq" id="WP_137262119.1">
    <property type="nucleotide sequence ID" value="NZ_SZQL01000009.1"/>
</dbReference>
<evidence type="ECO:0000313" key="6">
    <source>
        <dbReference type="Proteomes" id="UP000305848"/>
    </source>
</evidence>
<dbReference type="PANTHER" id="PTHR43085:SF57">
    <property type="entry name" value="CARBOHYDRATE KINASE PFKB DOMAIN-CONTAINING PROTEIN"/>
    <property type="match status" value="1"/>
</dbReference>
<comment type="similarity">
    <text evidence="1">Belongs to the carbohydrate kinase PfkB family.</text>
</comment>
<evidence type="ECO:0000313" key="5">
    <source>
        <dbReference type="EMBL" id="TKK68016.1"/>
    </source>
</evidence>
<keyword evidence="6" id="KW-1185">Reference proteome</keyword>
<dbReference type="InterPro" id="IPR050306">
    <property type="entry name" value="PfkB_Carbo_kinase"/>
</dbReference>
<comment type="caution">
    <text evidence="5">The sequence shown here is derived from an EMBL/GenBank/DDBJ whole genome shotgun (WGS) entry which is preliminary data.</text>
</comment>
<gene>
    <name evidence="5" type="ORF">FC093_12445</name>
</gene>
<evidence type="ECO:0000256" key="3">
    <source>
        <dbReference type="ARBA" id="ARBA00022777"/>
    </source>
</evidence>
<evidence type="ECO:0000256" key="2">
    <source>
        <dbReference type="ARBA" id="ARBA00022679"/>
    </source>
</evidence>
<dbReference type="InterPro" id="IPR029056">
    <property type="entry name" value="Ribokinase-like"/>
</dbReference>
<proteinExistence type="inferred from homology"/>
<dbReference type="InterPro" id="IPR011611">
    <property type="entry name" value="PfkB_dom"/>
</dbReference>
<evidence type="ECO:0000259" key="4">
    <source>
        <dbReference type="Pfam" id="PF00294"/>
    </source>
</evidence>
<accession>A0A4U3L368</accession>
<dbReference type="Proteomes" id="UP000305848">
    <property type="component" value="Unassembled WGS sequence"/>
</dbReference>
<dbReference type="SUPFAM" id="SSF53613">
    <property type="entry name" value="Ribokinase-like"/>
    <property type="match status" value="1"/>
</dbReference>
<dbReference type="InterPro" id="IPR002173">
    <property type="entry name" value="Carboh/pur_kinase_PfkB_CS"/>
</dbReference>
<keyword evidence="3 5" id="KW-0418">Kinase</keyword>
<dbReference type="PROSITE" id="PS00583">
    <property type="entry name" value="PFKB_KINASES_1"/>
    <property type="match status" value="1"/>
</dbReference>
<dbReference type="AlphaFoldDB" id="A0A4U3L368"/>
<reference evidence="5 6" key="1">
    <citation type="submission" date="2019-05" db="EMBL/GenBank/DDBJ databases">
        <title>Panacibacter sp. strain 17mud1-8 Genome sequencing and assembly.</title>
        <authorList>
            <person name="Chhetri G."/>
        </authorList>
    </citation>
    <scope>NUCLEOTIDE SEQUENCE [LARGE SCALE GENOMIC DNA]</scope>
    <source>
        <strain evidence="5 6">17mud1-8</strain>
    </source>
</reference>
<name>A0A4U3L368_9BACT</name>
<dbReference type="CDD" id="cd01167">
    <property type="entry name" value="bac_FRK"/>
    <property type="match status" value="1"/>
</dbReference>
<dbReference type="Gene3D" id="3.40.1190.20">
    <property type="match status" value="1"/>
</dbReference>
<dbReference type="PANTHER" id="PTHR43085">
    <property type="entry name" value="HEXOKINASE FAMILY MEMBER"/>
    <property type="match status" value="1"/>
</dbReference>
<dbReference type="GO" id="GO:0016301">
    <property type="term" value="F:kinase activity"/>
    <property type="evidence" value="ECO:0007669"/>
    <property type="project" value="UniProtKB-KW"/>
</dbReference>
<evidence type="ECO:0000256" key="1">
    <source>
        <dbReference type="ARBA" id="ARBA00010688"/>
    </source>
</evidence>
<feature type="domain" description="Carbohydrate kinase PfkB" evidence="4">
    <location>
        <begin position="23"/>
        <end position="284"/>
    </location>
</feature>